<dbReference type="eggNOG" id="arCOG00719">
    <property type="taxonomic scope" value="Archaea"/>
</dbReference>
<dbReference type="KEGG" id="tga:TGAM_2121"/>
<evidence type="ECO:0000313" key="1">
    <source>
        <dbReference type="EMBL" id="ACS34623.1"/>
    </source>
</evidence>
<dbReference type="AlphaFoldDB" id="C5A2W2"/>
<sequence>MLSDDYDARKKARLLGIKVSGTIGLLVLGVKRGVLTLEEGNGLLEKMIEKGFYSPVKRLEEVMPAFSP</sequence>
<dbReference type="RefSeq" id="WP_015859726.1">
    <property type="nucleotide sequence ID" value="NC_012804.1"/>
</dbReference>
<reference evidence="1 2" key="1">
    <citation type="journal article" date="2007" name="Genome Biol.">
        <title>Genome analysis and genome-wide proteomics of Thermococcus gammatolerans, the most radioresistant organism known amongst the Archaea.</title>
        <authorList>
            <person name="Zivanovic Y."/>
            <person name="Armengaud J."/>
            <person name="Lagorce A."/>
            <person name="Leplat C."/>
            <person name="Guerin P."/>
            <person name="Dutertre M."/>
            <person name="Anthouard V."/>
            <person name="Forterre P."/>
            <person name="Wincker P."/>
            <person name="Confalonieri F."/>
        </authorList>
    </citation>
    <scope>NUCLEOTIDE SEQUENCE [LARGE SCALE GENOMIC DNA]</scope>
    <source>
        <strain evidence="2">DSM 15229 / JCM 11827 / EJ3</strain>
    </source>
</reference>
<dbReference type="GeneID" id="70686654"/>
<dbReference type="PaxDb" id="593117-TGAM_2121"/>
<dbReference type="Proteomes" id="UP000001488">
    <property type="component" value="Chromosome"/>
</dbReference>
<keyword evidence="2" id="KW-1185">Reference proteome</keyword>
<gene>
    <name evidence="1" type="ordered locus">TGAM_2121</name>
</gene>
<evidence type="ECO:0000313" key="2">
    <source>
        <dbReference type="Proteomes" id="UP000001488"/>
    </source>
</evidence>
<dbReference type="PANTHER" id="PTHR39550:SF1">
    <property type="entry name" value="SLL0658 PROTEIN"/>
    <property type="match status" value="1"/>
</dbReference>
<dbReference type="InterPro" id="IPR021799">
    <property type="entry name" value="PIN-like_prokaryotic"/>
</dbReference>
<protein>
    <submittedName>
        <fullName evidence="1">Predicted nucleic acid-binding protein contains PIN domain, C-term part</fullName>
    </submittedName>
</protein>
<organism evidence="1 2">
    <name type="scientific">Thermococcus gammatolerans (strain DSM 15229 / JCM 11827 / EJ3)</name>
    <dbReference type="NCBI Taxonomy" id="593117"/>
    <lineage>
        <taxon>Archaea</taxon>
        <taxon>Methanobacteriati</taxon>
        <taxon>Methanobacteriota</taxon>
        <taxon>Thermococci</taxon>
        <taxon>Thermococcales</taxon>
        <taxon>Thermococcaceae</taxon>
        <taxon>Thermococcus</taxon>
    </lineage>
</organism>
<dbReference type="Pfam" id="PF11848">
    <property type="entry name" value="DUF3368"/>
    <property type="match status" value="1"/>
</dbReference>
<dbReference type="EMBL" id="CP001398">
    <property type="protein sequence ID" value="ACS34623.1"/>
    <property type="molecule type" value="Genomic_DNA"/>
</dbReference>
<name>C5A2W2_THEGJ</name>
<dbReference type="PANTHER" id="PTHR39550">
    <property type="entry name" value="SLL0658 PROTEIN"/>
    <property type="match status" value="1"/>
</dbReference>
<accession>C5A2W2</accession>
<dbReference type="STRING" id="593117.TGAM_2121"/>
<proteinExistence type="predicted"/>
<dbReference type="PATRIC" id="fig|593117.10.peg.2127"/>
<dbReference type="HOGENOM" id="CLU_2784324_0_0_2"/>